<reference evidence="4 5" key="1">
    <citation type="journal article" date="2016" name="Nat. Commun.">
        <title>Thousands of microbial genomes shed light on interconnected biogeochemical processes in an aquifer system.</title>
        <authorList>
            <person name="Anantharaman K."/>
            <person name="Brown C.T."/>
            <person name="Hug L.A."/>
            <person name="Sharon I."/>
            <person name="Castelle C.J."/>
            <person name="Probst A.J."/>
            <person name="Thomas B.C."/>
            <person name="Singh A."/>
            <person name="Wilkins M.J."/>
            <person name="Karaoz U."/>
            <person name="Brodie E.L."/>
            <person name="Williams K.H."/>
            <person name="Hubbard S.S."/>
            <person name="Banfield J.F."/>
        </authorList>
    </citation>
    <scope>NUCLEOTIDE SEQUENCE [LARGE SCALE GENOMIC DNA]</scope>
</reference>
<accession>A0A1G2G232</accession>
<dbReference type="PROSITE" id="PS00893">
    <property type="entry name" value="NUDIX_BOX"/>
    <property type="match status" value="1"/>
</dbReference>
<dbReference type="Pfam" id="PF00293">
    <property type="entry name" value="NUDIX"/>
    <property type="match status" value="1"/>
</dbReference>
<dbReference type="EMBL" id="MHNK01000004">
    <property type="protein sequence ID" value="OGZ44363.1"/>
    <property type="molecule type" value="Genomic_DNA"/>
</dbReference>
<keyword evidence="2" id="KW-0378">Hydrolase</keyword>
<dbReference type="SUPFAM" id="SSF55811">
    <property type="entry name" value="Nudix"/>
    <property type="match status" value="1"/>
</dbReference>
<gene>
    <name evidence="4" type="ORF">A2719_04875</name>
</gene>
<evidence type="ECO:0000259" key="3">
    <source>
        <dbReference type="PROSITE" id="PS51462"/>
    </source>
</evidence>
<comment type="caution">
    <text evidence="4">The sequence shown here is derived from an EMBL/GenBank/DDBJ whole genome shotgun (WGS) entry which is preliminary data.</text>
</comment>
<organism evidence="4 5">
    <name type="scientific">Candidatus Ryanbacteria bacterium RIFCSPHIGHO2_01_FULL_45_22</name>
    <dbReference type="NCBI Taxonomy" id="1802114"/>
    <lineage>
        <taxon>Bacteria</taxon>
        <taxon>Candidatus Ryaniibacteriota</taxon>
    </lineage>
</organism>
<evidence type="ECO:0000313" key="4">
    <source>
        <dbReference type="EMBL" id="OGZ44363.1"/>
    </source>
</evidence>
<dbReference type="GO" id="GO:0016787">
    <property type="term" value="F:hydrolase activity"/>
    <property type="evidence" value="ECO:0007669"/>
    <property type="project" value="UniProtKB-KW"/>
</dbReference>
<dbReference type="PANTHER" id="PTHR43046:SF14">
    <property type="entry name" value="MUTT_NUDIX FAMILY PROTEIN"/>
    <property type="match status" value="1"/>
</dbReference>
<dbReference type="InterPro" id="IPR020084">
    <property type="entry name" value="NUDIX_hydrolase_CS"/>
</dbReference>
<dbReference type="InterPro" id="IPR000086">
    <property type="entry name" value="NUDIX_hydrolase_dom"/>
</dbReference>
<evidence type="ECO:0000256" key="1">
    <source>
        <dbReference type="ARBA" id="ARBA00001946"/>
    </source>
</evidence>
<comment type="cofactor">
    <cofactor evidence="1">
        <name>Mg(2+)</name>
        <dbReference type="ChEBI" id="CHEBI:18420"/>
    </cofactor>
</comment>
<feature type="domain" description="Nudix hydrolase" evidence="3">
    <location>
        <begin position="8"/>
        <end position="141"/>
    </location>
</feature>
<dbReference type="Proteomes" id="UP000177480">
    <property type="component" value="Unassembled WGS sequence"/>
</dbReference>
<dbReference type="PANTHER" id="PTHR43046">
    <property type="entry name" value="GDP-MANNOSE MANNOSYL HYDROLASE"/>
    <property type="match status" value="1"/>
</dbReference>
<name>A0A1G2G232_9BACT</name>
<proteinExistence type="predicted"/>
<sequence length="156" mass="18164">MEENKQNHIELIARAVVIDNNAILLCRPKAGDYYYFPGGHVDFDEDSVTALKRELKEEADVDVSETRFIGVWENSFFQNSFHKQPEQKHELNLLFEAKLASSDIKNMEDHIESGWVSLEEFKKARVLPVLLKEKIIQWMKDKEMFFGSEKDGTRIA</sequence>
<evidence type="ECO:0000256" key="2">
    <source>
        <dbReference type="ARBA" id="ARBA00022801"/>
    </source>
</evidence>
<dbReference type="Gene3D" id="3.90.79.10">
    <property type="entry name" value="Nucleoside Triphosphate Pyrophosphohydrolase"/>
    <property type="match status" value="1"/>
</dbReference>
<protein>
    <recommendedName>
        <fullName evidence="3">Nudix hydrolase domain-containing protein</fullName>
    </recommendedName>
</protein>
<dbReference type="STRING" id="1802114.A2719_04875"/>
<dbReference type="PROSITE" id="PS51462">
    <property type="entry name" value="NUDIX"/>
    <property type="match status" value="1"/>
</dbReference>
<evidence type="ECO:0000313" key="5">
    <source>
        <dbReference type="Proteomes" id="UP000177480"/>
    </source>
</evidence>
<dbReference type="AlphaFoldDB" id="A0A1G2G232"/>
<dbReference type="InterPro" id="IPR015797">
    <property type="entry name" value="NUDIX_hydrolase-like_dom_sf"/>
</dbReference>